<accession>D1BDU3</accession>
<keyword evidence="4" id="KW-1185">Reference proteome</keyword>
<organism evidence="3 4">
    <name type="scientific">Sanguibacter keddieii (strain ATCC 51767 / DSM 10542 / NCFB 3025 / ST-74)</name>
    <dbReference type="NCBI Taxonomy" id="446469"/>
    <lineage>
        <taxon>Bacteria</taxon>
        <taxon>Bacillati</taxon>
        <taxon>Actinomycetota</taxon>
        <taxon>Actinomycetes</taxon>
        <taxon>Micrococcales</taxon>
        <taxon>Sanguibacteraceae</taxon>
        <taxon>Sanguibacter</taxon>
    </lineage>
</organism>
<dbReference type="AlphaFoldDB" id="D1BDU3"/>
<dbReference type="KEGG" id="ske:Sked_32690"/>
<gene>
    <name evidence="3" type="ordered locus">Sked_32690</name>
</gene>
<dbReference type="Gene3D" id="1.20.144.10">
    <property type="entry name" value="Phosphatidic acid phosphatase type 2/haloperoxidase"/>
    <property type="match status" value="1"/>
</dbReference>
<feature type="transmembrane region" description="Helical" evidence="1">
    <location>
        <begin position="148"/>
        <end position="169"/>
    </location>
</feature>
<dbReference type="Proteomes" id="UP000000322">
    <property type="component" value="Chromosome"/>
</dbReference>
<dbReference type="SUPFAM" id="SSF48317">
    <property type="entry name" value="Acid phosphatase/Vanadium-dependent haloperoxidase"/>
    <property type="match status" value="1"/>
</dbReference>
<dbReference type="RefSeq" id="WP_012868232.1">
    <property type="nucleotide sequence ID" value="NC_013521.1"/>
</dbReference>
<evidence type="ECO:0000259" key="2">
    <source>
        <dbReference type="SMART" id="SM00014"/>
    </source>
</evidence>
<feature type="transmembrane region" description="Helical" evidence="1">
    <location>
        <begin position="175"/>
        <end position="197"/>
    </location>
</feature>
<feature type="transmembrane region" description="Helical" evidence="1">
    <location>
        <begin position="260"/>
        <end position="284"/>
    </location>
</feature>
<feature type="transmembrane region" description="Helical" evidence="1">
    <location>
        <begin position="122"/>
        <end position="141"/>
    </location>
</feature>
<feature type="transmembrane region" description="Helical" evidence="1">
    <location>
        <begin position="50"/>
        <end position="75"/>
    </location>
</feature>
<dbReference type="EMBL" id="CP001819">
    <property type="protein sequence ID" value="ACZ23164.1"/>
    <property type="molecule type" value="Genomic_DNA"/>
</dbReference>
<dbReference type="SMART" id="SM00014">
    <property type="entry name" value="acidPPc"/>
    <property type="match status" value="1"/>
</dbReference>
<dbReference type="STRING" id="446469.Sked_32690"/>
<dbReference type="InterPro" id="IPR036938">
    <property type="entry name" value="PAP2/HPO_sf"/>
</dbReference>
<reference evidence="3 4" key="1">
    <citation type="journal article" date="2009" name="Stand. Genomic Sci.">
        <title>Complete genome sequence of Sanguibacter keddieii type strain (ST-74).</title>
        <authorList>
            <person name="Ivanova N."/>
            <person name="Sikorski J."/>
            <person name="Sims D."/>
            <person name="Brettin T."/>
            <person name="Detter J.C."/>
            <person name="Han C."/>
            <person name="Lapidus A."/>
            <person name="Copeland A."/>
            <person name="Glavina Del Rio T."/>
            <person name="Nolan M."/>
            <person name="Chen F."/>
            <person name="Lucas S."/>
            <person name="Tice H."/>
            <person name="Cheng J.F."/>
            <person name="Bruce D."/>
            <person name="Goodwin L."/>
            <person name="Pitluck S."/>
            <person name="Pati A."/>
            <person name="Mavromatis K."/>
            <person name="Chen A."/>
            <person name="Palaniappan K."/>
            <person name="D'haeseleer P."/>
            <person name="Chain P."/>
            <person name="Bristow J."/>
            <person name="Eisen J.A."/>
            <person name="Markowitz V."/>
            <person name="Hugenholtz P."/>
            <person name="Goker M."/>
            <person name="Pukall R."/>
            <person name="Klenk H.P."/>
            <person name="Kyrpides N.C."/>
        </authorList>
    </citation>
    <scope>NUCLEOTIDE SEQUENCE [LARGE SCALE GENOMIC DNA]</scope>
    <source>
        <strain evidence="4">ATCC 51767 / DSM 10542 / NCFB 3025 / ST-74</strain>
    </source>
</reference>
<keyword evidence="1" id="KW-0812">Transmembrane</keyword>
<feature type="domain" description="Phosphatidic acid phosphatase type 2/haloperoxidase" evidence="2">
    <location>
        <begin position="83"/>
        <end position="190"/>
    </location>
</feature>
<proteinExistence type="predicted"/>
<protein>
    <submittedName>
        <fullName evidence="3">PAP2 superfamily protein</fullName>
    </submittedName>
</protein>
<feature type="transmembrane region" description="Helical" evidence="1">
    <location>
        <begin position="82"/>
        <end position="102"/>
    </location>
</feature>
<dbReference type="eggNOG" id="COG0671">
    <property type="taxonomic scope" value="Bacteria"/>
</dbReference>
<name>D1BDU3_SANKS</name>
<dbReference type="Pfam" id="PF01569">
    <property type="entry name" value="PAP2"/>
    <property type="match status" value="1"/>
</dbReference>
<evidence type="ECO:0000313" key="3">
    <source>
        <dbReference type="EMBL" id="ACZ23164.1"/>
    </source>
</evidence>
<dbReference type="InterPro" id="IPR000326">
    <property type="entry name" value="PAP2/HPO"/>
</dbReference>
<keyword evidence="1" id="KW-0472">Membrane</keyword>
<keyword evidence="1" id="KW-1133">Transmembrane helix</keyword>
<dbReference type="HOGENOM" id="CLU_061746_1_0_11"/>
<evidence type="ECO:0000256" key="1">
    <source>
        <dbReference type="SAM" id="Phobius"/>
    </source>
</evidence>
<sequence length="306" mass="31496">MGVRLLALLVAVAAAVGTFVVWEVFVATRTGQVVEDYAYDGALTGRTRLWTVAEPVLGVVSVSFVVLGTLAAVAIALVRRRWLLAVQALVLVGGANLTTQLVKKVVLDRPVFDSEAWWTNSLPSGHTTVAASVSVALLLTVPRLARPWVAFFGAVYTAATGISTLVGQWHRPSDVVAAVLVVLAWGALACSLTTWDAQDPGPADDRPRRISAPKGSSSAWVLAVLGVAGIGAGGIALWALQQTVTVATGSGQPLTTNAEMVAYAGGAAGVVAATALSFGLLLALRQTVARPRSAASRRAPGVTTAA</sequence>
<feature type="transmembrane region" description="Helical" evidence="1">
    <location>
        <begin position="218"/>
        <end position="240"/>
    </location>
</feature>
<evidence type="ECO:0000313" key="4">
    <source>
        <dbReference type="Proteomes" id="UP000000322"/>
    </source>
</evidence>